<evidence type="ECO:0000313" key="2">
    <source>
        <dbReference type="EMBL" id="PWA80720.1"/>
    </source>
</evidence>
<proteinExistence type="predicted"/>
<gene>
    <name evidence="2" type="ORF">CTI12_AA186520</name>
</gene>
<dbReference type="Gene3D" id="2.40.50.140">
    <property type="entry name" value="Nucleic acid-binding proteins"/>
    <property type="match status" value="1"/>
</dbReference>
<dbReference type="OrthoDB" id="1751331at2759"/>
<dbReference type="PANTHER" id="PTHR47165:SF4">
    <property type="entry name" value="OS03G0429900 PROTEIN"/>
    <property type="match status" value="1"/>
</dbReference>
<organism evidence="2 3">
    <name type="scientific">Artemisia annua</name>
    <name type="common">Sweet wormwood</name>
    <dbReference type="NCBI Taxonomy" id="35608"/>
    <lineage>
        <taxon>Eukaryota</taxon>
        <taxon>Viridiplantae</taxon>
        <taxon>Streptophyta</taxon>
        <taxon>Embryophyta</taxon>
        <taxon>Tracheophyta</taxon>
        <taxon>Spermatophyta</taxon>
        <taxon>Magnoliopsida</taxon>
        <taxon>eudicotyledons</taxon>
        <taxon>Gunneridae</taxon>
        <taxon>Pentapetalae</taxon>
        <taxon>asterids</taxon>
        <taxon>campanulids</taxon>
        <taxon>Asterales</taxon>
        <taxon>Asteraceae</taxon>
        <taxon>Asteroideae</taxon>
        <taxon>Anthemideae</taxon>
        <taxon>Artemisiinae</taxon>
        <taxon>Artemisia</taxon>
    </lineage>
</organism>
<feature type="region of interest" description="Disordered" evidence="1">
    <location>
        <begin position="1"/>
        <end position="49"/>
    </location>
</feature>
<evidence type="ECO:0000256" key="1">
    <source>
        <dbReference type="SAM" id="MobiDB-lite"/>
    </source>
</evidence>
<dbReference type="InterPro" id="IPR012340">
    <property type="entry name" value="NA-bd_OB-fold"/>
</dbReference>
<keyword evidence="3" id="KW-1185">Reference proteome</keyword>
<feature type="compositionally biased region" description="Basic and acidic residues" evidence="1">
    <location>
        <begin position="19"/>
        <end position="49"/>
    </location>
</feature>
<sequence length="246" mass="27376">MADKEKEPATQTTAQGLPTHDEPTPQRSKDKGKAPMVEREEPNLMDIKPSDLDKPIGVKVYRFCHPGECAAVGYVTVRFGPANSGNVLTFTMWNEMATNFPLETLGELEQPVVIAVSSCWARRFPGGLQLSATPATNYYLNPRVEEANHIRQMYNEMMLPTPPLQIPPTSTQLAEHAPARQLTPLNVLMQASPESVVQQFTTQATIIGIDEQMGWYFNRCQTCGNKISETMPHRQCQQPGVKPIPN</sequence>
<name>A0A2U1P4U9_ARTAN</name>
<evidence type="ECO:0000313" key="3">
    <source>
        <dbReference type="Proteomes" id="UP000245207"/>
    </source>
</evidence>
<dbReference type="AlphaFoldDB" id="A0A2U1P4U9"/>
<dbReference type="SUPFAM" id="SSF50249">
    <property type="entry name" value="Nucleic acid-binding proteins"/>
    <property type="match status" value="1"/>
</dbReference>
<dbReference type="Proteomes" id="UP000245207">
    <property type="component" value="Unassembled WGS sequence"/>
</dbReference>
<comment type="caution">
    <text evidence="2">The sequence shown here is derived from an EMBL/GenBank/DDBJ whole genome shotgun (WGS) entry which is preliminary data.</text>
</comment>
<dbReference type="PANTHER" id="PTHR47165">
    <property type="entry name" value="OS03G0429900 PROTEIN"/>
    <property type="match status" value="1"/>
</dbReference>
<protein>
    <submittedName>
        <fullName evidence="2">Nucleic acid-binding, OB-fold protein</fullName>
    </submittedName>
</protein>
<reference evidence="2 3" key="1">
    <citation type="journal article" date="2018" name="Mol. Plant">
        <title>The genome of Artemisia annua provides insight into the evolution of Asteraceae family and artemisinin biosynthesis.</title>
        <authorList>
            <person name="Shen Q."/>
            <person name="Zhang L."/>
            <person name="Liao Z."/>
            <person name="Wang S."/>
            <person name="Yan T."/>
            <person name="Shi P."/>
            <person name="Liu M."/>
            <person name="Fu X."/>
            <person name="Pan Q."/>
            <person name="Wang Y."/>
            <person name="Lv Z."/>
            <person name="Lu X."/>
            <person name="Zhang F."/>
            <person name="Jiang W."/>
            <person name="Ma Y."/>
            <person name="Chen M."/>
            <person name="Hao X."/>
            <person name="Li L."/>
            <person name="Tang Y."/>
            <person name="Lv G."/>
            <person name="Zhou Y."/>
            <person name="Sun X."/>
            <person name="Brodelius P.E."/>
            <person name="Rose J.K.C."/>
            <person name="Tang K."/>
        </authorList>
    </citation>
    <scope>NUCLEOTIDE SEQUENCE [LARGE SCALE GENOMIC DNA]</scope>
    <source>
        <strain evidence="3">cv. Huhao1</strain>
        <tissue evidence="2">Leaf</tissue>
    </source>
</reference>
<dbReference type="EMBL" id="PKPP01001683">
    <property type="protein sequence ID" value="PWA80720.1"/>
    <property type="molecule type" value="Genomic_DNA"/>
</dbReference>
<accession>A0A2U1P4U9</accession>